<sequence>MQDPLGQSERAYESRISTADRDRIAEYILDGWAEQVSVDHSYAAAWDNGMMLASRRTWWRIAAQIEDQMLRPTIPTRKGNHRPPREKPVVMTTGPGPGLVLGHHGPVFTLAGKSIQGLFGP</sequence>
<dbReference type="RefSeq" id="WP_306638582.1">
    <property type="nucleotide sequence ID" value="NZ_JAUSXB010000001.1"/>
</dbReference>
<comment type="caution">
    <text evidence="2">The sequence shown here is derived from an EMBL/GenBank/DDBJ whole genome shotgun (WGS) entry which is preliminary data.</text>
</comment>
<evidence type="ECO:0008006" key="4">
    <source>
        <dbReference type="Google" id="ProtNLM"/>
    </source>
</evidence>
<evidence type="ECO:0000313" key="3">
    <source>
        <dbReference type="Proteomes" id="UP001236806"/>
    </source>
</evidence>
<evidence type="ECO:0000256" key="1">
    <source>
        <dbReference type="SAM" id="MobiDB-lite"/>
    </source>
</evidence>
<feature type="region of interest" description="Disordered" evidence="1">
    <location>
        <begin position="72"/>
        <end position="96"/>
    </location>
</feature>
<dbReference type="Proteomes" id="UP001236806">
    <property type="component" value="Unassembled WGS sequence"/>
</dbReference>
<protein>
    <recommendedName>
        <fullName evidence="4">Transposase</fullName>
    </recommendedName>
</protein>
<gene>
    <name evidence="2" type="ORF">QFZ36_003765</name>
</gene>
<dbReference type="EMBL" id="JAUSXB010000001">
    <property type="protein sequence ID" value="MDQ0676204.1"/>
    <property type="molecule type" value="Genomic_DNA"/>
</dbReference>
<organism evidence="2 3">
    <name type="scientific">Pseudarthrobacter siccitolerans</name>
    <dbReference type="NCBI Taxonomy" id="861266"/>
    <lineage>
        <taxon>Bacteria</taxon>
        <taxon>Bacillati</taxon>
        <taxon>Actinomycetota</taxon>
        <taxon>Actinomycetes</taxon>
        <taxon>Micrococcales</taxon>
        <taxon>Micrococcaceae</taxon>
        <taxon>Pseudarthrobacter</taxon>
    </lineage>
</organism>
<keyword evidence="3" id="KW-1185">Reference proteome</keyword>
<reference evidence="2 3" key="1">
    <citation type="submission" date="2023-07" db="EMBL/GenBank/DDBJ databases">
        <title>Comparative genomics of wheat-associated soil bacteria to identify genetic determinants of phenazine resistance.</title>
        <authorList>
            <person name="Mouncey N."/>
        </authorList>
    </citation>
    <scope>NUCLEOTIDE SEQUENCE [LARGE SCALE GENOMIC DNA]</scope>
    <source>
        <strain evidence="2 3">W1I3</strain>
    </source>
</reference>
<evidence type="ECO:0000313" key="2">
    <source>
        <dbReference type="EMBL" id="MDQ0676204.1"/>
    </source>
</evidence>
<name>A0ABU0PSG8_9MICC</name>
<proteinExistence type="predicted"/>
<accession>A0ABU0PSG8</accession>